<evidence type="ECO:0000313" key="2">
    <source>
        <dbReference type="Proteomes" id="UP000789759"/>
    </source>
</evidence>
<organism evidence="1 2">
    <name type="scientific">Cetraspora pellucida</name>
    <dbReference type="NCBI Taxonomy" id="1433469"/>
    <lineage>
        <taxon>Eukaryota</taxon>
        <taxon>Fungi</taxon>
        <taxon>Fungi incertae sedis</taxon>
        <taxon>Mucoromycota</taxon>
        <taxon>Glomeromycotina</taxon>
        <taxon>Glomeromycetes</taxon>
        <taxon>Diversisporales</taxon>
        <taxon>Gigasporaceae</taxon>
        <taxon>Cetraspora</taxon>
    </lineage>
</organism>
<name>A0A9N9K9R1_9GLOM</name>
<comment type="caution">
    <text evidence="1">The sequence shown here is derived from an EMBL/GenBank/DDBJ whole genome shotgun (WGS) entry which is preliminary data.</text>
</comment>
<protein>
    <submittedName>
        <fullName evidence="1">2623_t:CDS:1</fullName>
    </submittedName>
</protein>
<dbReference type="AlphaFoldDB" id="A0A9N9K9R1"/>
<dbReference type="Proteomes" id="UP000789759">
    <property type="component" value="Unassembled WGS sequence"/>
</dbReference>
<dbReference type="EMBL" id="CAJVQA010047514">
    <property type="protein sequence ID" value="CAG8819058.1"/>
    <property type="molecule type" value="Genomic_DNA"/>
</dbReference>
<gene>
    <name evidence="1" type="ORF">CPELLU_LOCUS19494</name>
</gene>
<keyword evidence="2" id="KW-1185">Reference proteome</keyword>
<sequence>MSIKSASDAAQQFIKRLNPNTNATLSGLALEIHSCSKKLLEEYGFSEADDLNYLGFEIFNEQITVDFVKSSKSVDSICYTCDKGLISRDSYRNLAASLPFLEREHTVAARCKEINELIEKQIPIKSFTYSEIEILAIYSNIIENNDEIFFN</sequence>
<accession>A0A9N9K9R1</accession>
<evidence type="ECO:0000313" key="1">
    <source>
        <dbReference type="EMBL" id="CAG8819058.1"/>
    </source>
</evidence>
<reference evidence="1" key="1">
    <citation type="submission" date="2021-06" db="EMBL/GenBank/DDBJ databases">
        <authorList>
            <person name="Kallberg Y."/>
            <person name="Tangrot J."/>
            <person name="Rosling A."/>
        </authorList>
    </citation>
    <scope>NUCLEOTIDE SEQUENCE</scope>
    <source>
        <strain evidence="1">FL966</strain>
    </source>
</reference>
<dbReference type="OrthoDB" id="2418186at2759"/>
<proteinExistence type="predicted"/>